<evidence type="ECO:0000313" key="1">
    <source>
        <dbReference type="EMBL" id="MXQ85889.1"/>
    </source>
</evidence>
<dbReference type="EMBL" id="VBQZ03000029">
    <property type="protein sequence ID" value="MXQ85889.1"/>
    <property type="molecule type" value="Genomic_DNA"/>
</dbReference>
<dbReference type="Proteomes" id="UP000322234">
    <property type="component" value="Unassembled WGS sequence"/>
</dbReference>
<sequence length="54" mass="5915">MPAGSNDPDGVLSYQVLLAGKEAGFWPCRVLLERDDMLIALQRDIEGSLLLDDP</sequence>
<evidence type="ECO:0000313" key="2">
    <source>
        <dbReference type="Proteomes" id="UP000322234"/>
    </source>
</evidence>
<accession>A0A6B0R6T3</accession>
<organism evidence="1 2">
    <name type="scientific">Bos mutus</name>
    <name type="common">wild yak</name>
    <dbReference type="NCBI Taxonomy" id="72004"/>
    <lineage>
        <taxon>Eukaryota</taxon>
        <taxon>Metazoa</taxon>
        <taxon>Chordata</taxon>
        <taxon>Craniata</taxon>
        <taxon>Vertebrata</taxon>
        <taxon>Euteleostomi</taxon>
        <taxon>Mammalia</taxon>
        <taxon>Eutheria</taxon>
        <taxon>Laurasiatheria</taxon>
        <taxon>Artiodactyla</taxon>
        <taxon>Ruminantia</taxon>
        <taxon>Pecora</taxon>
        <taxon>Bovidae</taxon>
        <taxon>Bovinae</taxon>
        <taxon>Bos</taxon>
    </lineage>
</organism>
<gene>
    <name evidence="1" type="ORF">E5288_WYG010202</name>
</gene>
<protein>
    <submittedName>
        <fullName evidence="1">Uncharacterized protein</fullName>
    </submittedName>
</protein>
<reference evidence="1" key="1">
    <citation type="submission" date="2019-10" db="EMBL/GenBank/DDBJ databases">
        <title>The sequence and de novo assembly of the wild yak genome.</title>
        <authorList>
            <person name="Liu Y."/>
        </authorList>
    </citation>
    <scope>NUCLEOTIDE SEQUENCE [LARGE SCALE GENOMIC DNA]</scope>
    <source>
        <strain evidence="1">WY2019</strain>
    </source>
</reference>
<dbReference type="AlphaFoldDB" id="A0A6B0R6T3"/>
<comment type="caution">
    <text evidence="1">The sequence shown here is derived from an EMBL/GenBank/DDBJ whole genome shotgun (WGS) entry which is preliminary data.</text>
</comment>
<name>A0A6B0R6T3_9CETA</name>
<proteinExistence type="predicted"/>
<keyword evidence="2" id="KW-1185">Reference proteome</keyword>